<gene>
    <name evidence="1" type="ORF">METZ01_LOCUS226313</name>
</gene>
<sequence length="267" mass="31830">MKIFIDIGAHIGQTLHEVSKEKYAFDKIVCFEPSSLCWDELKKIALEDDRIEICEFGLSNKNQDIELFMPGTQSGSIYKEEDHSIEKEEVETIKLHDACEWFESNTNADDYVVVKTNCEGSEVDILDSLLDGNIMKNIYCFLITFDIRNYEEFQHREVEIRKRLKKEKLTNFCFSDNVMIGISHEKRIENWLKLFGIDSQNKDVDSLRKSYEKEFLKYSSKSGFFSRWEIRIKRIFDYSNFPDWFKDILRFFKRILRLNRDRGLKNI</sequence>
<reference evidence="1" key="1">
    <citation type="submission" date="2018-05" db="EMBL/GenBank/DDBJ databases">
        <authorList>
            <person name="Lanie J.A."/>
            <person name="Ng W.-L."/>
            <person name="Kazmierczak K.M."/>
            <person name="Andrzejewski T.M."/>
            <person name="Davidsen T.M."/>
            <person name="Wayne K.J."/>
            <person name="Tettelin H."/>
            <person name="Glass J.I."/>
            <person name="Rusch D."/>
            <person name="Podicherti R."/>
            <person name="Tsui H.-C.T."/>
            <person name="Winkler M.E."/>
        </authorList>
    </citation>
    <scope>NUCLEOTIDE SEQUENCE</scope>
</reference>
<organism evidence="1">
    <name type="scientific">marine metagenome</name>
    <dbReference type="NCBI Taxonomy" id="408172"/>
    <lineage>
        <taxon>unclassified sequences</taxon>
        <taxon>metagenomes</taxon>
        <taxon>ecological metagenomes</taxon>
    </lineage>
</organism>
<name>A0A382GEX1_9ZZZZ</name>
<proteinExistence type="predicted"/>
<dbReference type="InterPro" id="IPR029063">
    <property type="entry name" value="SAM-dependent_MTases_sf"/>
</dbReference>
<dbReference type="NCBIfam" id="TIGR01444">
    <property type="entry name" value="fkbM_fam"/>
    <property type="match status" value="1"/>
</dbReference>
<dbReference type="EMBL" id="UINC01055033">
    <property type="protein sequence ID" value="SVB73459.1"/>
    <property type="molecule type" value="Genomic_DNA"/>
</dbReference>
<evidence type="ECO:0000313" key="1">
    <source>
        <dbReference type="EMBL" id="SVB73459.1"/>
    </source>
</evidence>
<dbReference type="Gene3D" id="3.40.50.150">
    <property type="entry name" value="Vaccinia Virus protein VP39"/>
    <property type="match status" value="1"/>
</dbReference>
<dbReference type="InterPro" id="IPR006342">
    <property type="entry name" value="FkbM_mtfrase"/>
</dbReference>
<accession>A0A382GEX1</accession>
<dbReference type="SUPFAM" id="SSF53335">
    <property type="entry name" value="S-adenosyl-L-methionine-dependent methyltransferases"/>
    <property type="match status" value="1"/>
</dbReference>
<dbReference type="AlphaFoldDB" id="A0A382GEX1"/>
<protein>
    <submittedName>
        <fullName evidence="1">Uncharacterized protein</fullName>
    </submittedName>
</protein>